<accession>A0A8H8DIY3</accession>
<gene>
    <name evidence="2" type="ORF">BJ554DRAFT_7977</name>
</gene>
<dbReference type="Proteomes" id="UP000673691">
    <property type="component" value="Unassembled WGS sequence"/>
</dbReference>
<protein>
    <submittedName>
        <fullName evidence="2">Uncharacterized protein</fullName>
    </submittedName>
</protein>
<sequence length="429" mass="46280">MPSAEGAIGTSALEMPRVAADGGPIPNQVYDVEWDVVEILPVGSDPLLADLLDRRPPPDKASIHREHDSDNQSGDGGGPAKEPKGEHAPHDSWKDQREAMQAKCAPETSVADNCEGLIPEVAVRDLLVHSKATRPLKSSNANGSLSALRRHIDRAQSKSVMAAALTAKGKTGNSSPAAEVPRGNVIPNIVHGHGPTSRRKLLAKYLEESEKLGTNLNPDFREGELKETSAETLPGGEIASLKLQTLAGPDGVGHQGNEGNAWTPHQLNAPSDQQRQTGVKCATARALGVLRQLFRKDHQQQQVGRKSEGLAECVDHGPRTCWNCRQVGVLGTVTRKPVAASPRRNEPGAFLYGYDSKSGGLYYHLLGDSHNGGQRRKTNYKGKMPEPRPPLEVPQSFRRKSRGKGLHLDIAQDVEANAFEYTVVEHPAP</sequence>
<feature type="region of interest" description="Disordered" evidence="1">
    <location>
        <begin position="1"/>
        <end position="27"/>
    </location>
</feature>
<dbReference type="EMBL" id="JAEFCI010005901">
    <property type="protein sequence ID" value="KAG5460025.1"/>
    <property type="molecule type" value="Genomic_DNA"/>
</dbReference>
<proteinExistence type="predicted"/>
<evidence type="ECO:0000313" key="2">
    <source>
        <dbReference type="EMBL" id="KAG5460025.1"/>
    </source>
</evidence>
<comment type="caution">
    <text evidence="2">The sequence shown here is derived from an EMBL/GenBank/DDBJ whole genome shotgun (WGS) entry which is preliminary data.</text>
</comment>
<feature type="compositionally biased region" description="Basic and acidic residues" evidence="1">
    <location>
        <begin position="51"/>
        <end position="70"/>
    </location>
</feature>
<feature type="non-terminal residue" evidence="2">
    <location>
        <position position="429"/>
    </location>
</feature>
<dbReference type="AlphaFoldDB" id="A0A8H8DIY3"/>
<reference evidence="2 3" key="1">
    <citation type="journal article" name="Sci. Rep.">
        <title>Genome-scale phylogenetic analyses confirm Olpidium as the closest living zoosporic fungus to the non-flagellated, terrestrial fungi.</title>
        <authorList>
            <person name="Chang Y."/>
            <person name="Rochon D."/>
            <person name="Sekimoto S."/>
            <person name="Wang Y."/>
            <person name="Chovatia M."/>
            <person name="Sandor L."/>
            <person name="Salamov A."/>
            <person name="Grigoriev I.V."/>
            <person name="Stajich J.E."/>
            <person name="Spatafora J.W."/>
        </authorList>
    </citation>
    <scope>NUCLEOTIDE SEQUENCE [LARGE SCALE GENOMIC DNA]</scope>
    <source>
        <strain evidence="2">S191</strain>
    </source>
</reference>
<organism evidence="2 3">
    <name type="scientific">Olpidium bornovanus</name>
    <dbReference type="NCBI Taxonomy" id="278681"/>
    <lineage>
        <taxon>Eukaryota</taxon>
        <taxon>Fungi</taxon>
        <taxon>Fungi incertae sedis</taxon>
        <taxon>Olpidiomycota</taxon>
        <taxon>Olpidiomycotina</taxon>
        <taxon>Olpidiomycetes</taxon>
        <taxon>Olpidiales</taxon>
        <taxon>Olpidiaceae</taxon>
        <taxon>Olpidium</taxon>
    </lineage>
</organism>
<evidence type="ECO:0000256" key="1">
    <source>
        <dbReference type="SAM" id="MobiDB-lite"/>
    </source>
</evidence>
<feature type="region of interest" description="Disordered" evidence="1">
    <location>
        <begin position="50"/>
        <end position="106"/>
    </location>
</feature>
<feature type="compositionally biased region" description="Basic and acidic residues" evidence="1">
    <location>
        <begin position="81"/>
        <end position="100"/>
    </location>
</feature>
<evidence type="ECO:0000313" key="3">
    <source>
        <dbReference type="Proteomes" id="UP000673691"/>
    </source>
</evidence>
<feature type="region of interest" description="Disordered" evidence="1">
    <location>
        <begin position="367"/>
        <end position="403"/>
    </location>
</feature>
<feature type="region of interest" description="Disordered" evidence="1">
    <location>
        <begin position="167"/>
        <end position="194"/>
    </location>
</feature>
<name>A0A8H8DIY3_9FUNG</name>
<keyword evidence="3" id="KW-1185">Reference proteome</keyword>